<evidence type="ECO:0000313" key="1">
    <source>
        <dbReference type="EMBL" id="TCP68909.1"/>
    </source>
</evidence>
<dbReference type="AlphaFoldDB" id="A0A4R2S0G3"/>
<dbReference type="EMBL" id="SLXT01000001">
    <property type="protein sequence ID" value="TCP68909.1"/>
    <property type="molecule type" value="Genomic_DNA"/>
</dbReference>
<keyword evidence="2" id="KW-1185">Reference proteome</keyword>
<comment type="caution">
    <text evidence="1">The sequence shown here is derived from an EMBL/GenBank/DDBJ whole genome shotgun (WGS) entry which is preliminary data.</text>
</comment>
<sequence length="41" mass="4674">MIACGYGDEGPVDKVDNLVDNPVSLGLRLWKTLWKHEYLVE</sequence>
<accession>A0A4R2S0G3</accession>
<name>A0A4R2S0G3_9FIRM</name>
<organism evidence="1 2">
    <name type="scientific">Heliophilum fasciatum</name>
    <dbReference type="NCBI Taxonomy" id="35700"/>
    <lineage>
        <taxon>Bacteria</taxon>
        <taxon>Bacillati</taxon>
        <taxon>Bacillota</taxon>
        <taxon>Clostridia</taxon>
        <taxon>Eubacteriales</taxon>
        <taxon>Heliobacteriaceae</taxon>
        <taxon>Heliophilum</taxon>
    </lineage>
</organism>
<reference evidence="1 2" key="1">
    <citation type="submission" date="2019-03" db="EMBL/GenBank/DDBJ databases">
        <title>Genomic Encyclopedia of Type Strains, Phase IV (KMG-IV): sequencing the most valuable type-strain genomes for metagenomic binning, comparative biology and taxonomic classification.</title>
        <authorList>
            <person name="Goeker M."/>
        </authorList>
    </citation>
    <scope>NUCLEOTIDE SEQUENCE [LARGE SCALE GENOMIC DNA]</scope>
    <source>
        <strain evidence="1 2">DSM 11170</strain>
    </source>
</reference>
<evidence type="ECO:0000313" key="2">
    <source>
        <dbReference type="Proteomes" id="UP000294813"/>
    </source>
</evidence>
<protein>
    <submittedName>
        <fullName evidence="1">Uncharacterized protein</fullName>
    </submittedName>
</protein>
<gene>
    <name evidence="1" type="ORF">EDD73_10175</name>
</gene>
<dbReference type="Proteomes" id="UP000294813">
    <property type="component" value="Unassembled WGS sequence"/>
</dbReference>
<proteinExistence type="predicted"/>